<keyword evidence="3" id="KW-1185">Reference proteome</keyword>
<keyword evidence="1" id="KW-0812">Transmembrane</keyword>
<feature type="transmembrane region" description="Helical" evidence="1">
    <location>
        <begin position="38"/>
        <end position="58"/>
    </location>
</feature>
<reference evidence="2 3" key="1">
    <citation type="submission" date="2016-10" db="EMBL/GenBank/DDBJ databases">
        <authorList>
            <person name="de Groot N.N."/>
        </authorList>
    </citation>
    <scope>NUCLEOTIDE SEQUENCE [LARGE SCALE GENOMIC DNA]</scope>
    <source>
        <strain evidence="2 3">DSM 19548</strain>
    </source>
</reference>
<gene>
    <name evidence="2" type="ORF">SAMN04488094_111156</name>
</gene>
<dbReference type="AlphaFoldDB" id="A0A1I1N7F5"/>
<keyword evidence="1" id="KW-1133">Transmembrane helix</keyword>
<evidence type="ECO:0000313" key="3">
    <source>
        <dbReference type="Proteomes" id="UP000198728"/>
    </source>
</evidence>
<organism evidence="2 3">
    <name type="scientific">Tropicimonas isoalkanivorans</name>
    <dbReference type="NCBI Taxonomy" id="441112"/>
    <lineage>
        <taxon>Bacteria</taxon>
        <taxon>Pseudomonadati</taxon>
        <taxon>Pseudomonadota</taxon>
        <taxon>Alphaproteobacteria</taxon>
        <taxon>Rhodobacterales</taxon>
        <taxon>Roseobacteraceae</taxon>
        <taxon>Tropicimonas</taxon>
    </lineage>
</organism>
<dbReference type="RefSeq" id="WP_093361884.1">
    <property type="nucleotide sequence ID" value="NZ_FOLG01000011.1"/>
</dbReference>
<accession>A0A1I1N7F5</accession>
<dbReference type="STRING" id="441112.SAMN04488094_111156"/>
<proteinExistence type="predicted"/>
<dbReference type="OrthoDB" id="7851333at2"/>
<evidence type="ECO:0000313" key="2">
    <source>
        <dbReference type="EMBL" id="SFC93132.1"/>
    </source>
</evidence>
<keyword evidence="1" id="KW-0472">Membrane</keyword>
<protein>
    <recommendedName>
        <fullName evidence="4">PH domain-containing protein</fullName>
    </recommendedName>
</protein>
<dbReference type="EMBL" id="FOLG01000011">
    <property type="protein sequence ID" value="SFC93132.1"/>
    <property type="molecule type" value="Genomic_DNA"/>
</dbReference>
<dbReference type="Proteomes" id="UP000198728">
    <property type="component" value="Unassembled WGS sequence"/>
</dbReference>
<sequence>MSFIRPELARTFLRWREVLAGLAASVAGLWLAGLGGPAMLVLGGLVTAASLALSVLAWRRMRFRVEVEAPGVVEIDEGRISYFGPLMGGAVDLSELVEIEVIDVAGRRRCWRLRQADAQTLLVPMAAAGAERLYDHFAILPGMDSSALLGALSGNATTARRIWARRGTQRHLLTD</sequence>
<evidence type="ECO:0008006" key="4">
    <source>
        <dbReference type="Google" id="ProtNLM"/>
    </source>
</evidence>
<evidence type="ECO:0000256" key="1">
    <source>
        <dbReference type="SAM" id="Phobius"/>
    </source>
</evidence>
<feature type="transmembrane region" description="Helical" evidence="1">
    <location>
        <begin position="12"/>
        <end position="32"/>
    </location>
</feature>
<name>A0A1I1N7F5_9RHOB</name>